<dbReference type="SUPFAM" id="SSF63817">
    <property type="entry name" value="Sortase"/>
    <property type="match status" value="1"/>
</dbReference>
<dbReference type="Proteomes" id="UP001205337">
    <property type="component" value="Unassembled WGS sequence"/>
</dbReference>
<feature type="compositionally biased region" description="Polar residues" evidence="2">
    <location>
        <begin position="78"/>
        <end position="87"/>
    </location>
</feature>
<keyword evidence="1" id="KW-0378">Hydrolase</keyword>
<protein>
    <submittedName>
        <fullName evidence="4">Class E sortase</fullName>
    </submittedName>
</protein>
<evidence type="ECO:0000256" key="1">
    <source>
        <dbReference type="ARBA" id="ARBA00022801"/>
    </source>
</evidence>
<dbReference type="Pfam" id="PF04203">
    <property type="entry name" value="Sortase"/>
    <property type="match status" value="1"/>
</dbReference>
<name>A0ABT1ZHC8_9MICO</name>
<reference evidence="4 5" key="1">
    <citation type="submission" date="2022-08" db="EMBL/GenBank/DDBJ databases">
        <authorList>
            <person name="Li F."/>
        </authorList>
    </citation>
    <scope>NUCLEOTIDE SEQUENCE [LARGE SCALE GENOMIC DNA]</scope>
    <source>
        <strain evidence="4 5">10F1B-8-1</strain>
    </source>
</reference>
<gene>
    <name evidence="4" type="ORF">NUH29_11190</name>
</gene>
<keyword evidence="3" id="KW-0812">Transmembrane</keyword>
<evidence type="ECO:0000313" key="4">
    <source>
        <dbReference type="EMBL" id="MCS0500109.1"/>
    </source>
</evidence>
<feature type="compositionally biased region" description="Low complexity" evidence="2">
    <location>
        <begin position="88"/>
        <end position="105"/>
    </location>
</feature>
<dbReference type="NCBIfam" id="NF033747">
    <property type="entry name" value="class_E_sortase"/>
    <property type="match status" value="1"/>
</dbReference>
<feature type="region of interest" description="Disordered" evidence="2">
    <location>
        <begin position="1"/>
        <end position="33"/>
    </location>
</feature>
<feature type="region of interest" description="Disordered" evidence="2">
    <location>
        <begin position="78"/>
        <end position="118"/>
    </location>
</feature>
<sequence>MSAGPETAPSVPAVDGGRRSRREHERRRARRGRRTSVVGVLGELLITAGLVVLLYIVWQLWISEYLVGNEVKQQAGQLSQEWNEQAQETPTPSATPSPSTSATPEPSEDPEPVDTVIPVGTAPAVDKNFAILMVPRWGSDYARTIAEGVGTADVLDKGKLGHYPSTQMPGAVGNFAIAAHRMGHGGSLHHINELQLGDHIFVETADGWYQYSFRNLEYVHPTGVGVLDAVPQSPETPATERYITLTSCNPQYTSRERIIAYGVFDRFYPRDPSAPDKGAPAEIAATVNGAG</sequence>
<feature type="transmembrane region" description="Helical" evidence="3">
    <location>
        <begin position="36"/>
        <end position="58"/>
    </location>
</feature>
<evidence type="ECO:0000256" key="2">
    <source>
        <dbReference type="SAM" id="MobiDB-lite"/>
    </source>
</evidence>
<dbReference type="InterPro" id="IPR023365">
    <property type="entry name" value="Sortase_dom-sf"/>
</dbReference>
<keyword evidence="5" id="KW-1185">Reference proteome</keyword>
<evidence type="ECO:0000313" key="5">
    <source>
        <dbReference type="Proteomes" id="UP001205337"/>
    </source>
</evidence>
<keyword evidence="3" id="KW-0472">Membrane</keyword>
<accession>A0ABT1ZHC8</accession>
<proteinExistence type="predicted"/>
<dbReference type="Gene3D" id="2.40.260.10">
    <property type="entry name" value="Sortase"/>
    <property type="match status" value="1"/>
</dbReference>
<keyword evidence="3" id="KW-1133">Transmembrane helix</keyword>
<organism evidence="4 5">
    <name type="scientific">Protaetiibacter mangrovi</name>
    <dbReference type="NCBI Taxonomy" id="2970926"/>
    <lineage>
        <taxon>Bacteria</taxon>
        <taxon>Bacillati</taxon>
        <taxon>Actinomycetota</taxon>
        <taxon>Actinomycetes</taxon>
        <taxon>Micrococcales</taxon>
        <taxon>Microbacteriaceae</taxon>
        <taxon>Protaetiibacter</taxon>
    </lineage>
</organism>
<dbReference type="CDD" id="cd05830">
    <property type="entry name" value="Sortase_E"/>
    <property type="match status" value="1"/>
</dbReference>
<dbReference type="EMBL" id="JANTHX010000007">
    <property type="protein sequence ID" value="MCS0500109.1"/>
    <property type="molecule type" value="Genomic_DNA"/>
</dbReference>
<feature type="compositionally biased region" description="Basic residues" evidence="2">
    <location>
        <begin position="19"/>
        <end position="33"/>
    </location>
</feature>
<dbReference type="InterPro" id="IPR042003">
    <property type="entry name" value="Sortase_E"/>
</dbReference>
<comment type="caution">
    <text evidence="4">The sequence shown here is derived from an EMBL/GenBank/DDBJ whole genome shotgun (WGS) entry which is preliminary data.</text>
</comment>
<evidence type="ECO:0000256" key="3">
    <source>
        <dbReference type="SAM" id="Phobius"/>
    </source>
</evidence>
<dbReference type="InterPro" id="IPR005754">
    <property type="entry name" value="Sortase"/>
</dbReference>
<dbReference type="InterPro" id="IPR053465">
    <property type="entry name" value="Sortase_Class_E"/>
</dbReference>
<dbReference type="RefSeq" id="WP_258799211.1">
    <property type="nucleotide sequence ID" value="NZ_JANTHX010000007.1"/>
</dbReference>